<accession>A0AA35ZH53</accession>
<proteinExistence type="predicted"/>
<protein>
    <submittedName>
        <fullName evidence="1">Uncharacterized protein</fullName>
    </submittedName>
</protein>
<dbReference type="PANTHER" id="PTHR33704">
    <property type="entry name" value="PROTEIN HEAT INTOLERANT 4-RELATED"/>
    <property type="match status" value="1"/>
</dbReference>
<keyword evidence="2" id="KW-1185">Reference proteome</keyword>
<evidence type="ECO:0000313" key="1">
    <source>
        <dbReference type="EMBL" id="CAI9292514.1"/>
    </source>
</evidence>
<evidence type="ECO:0000313" key="2">
    <source>
        <dbReference type="Proteomes" id="UP001177003"/>
    </source>
</evidence>
<dbReference type="PANTHER" id="PTHR33704:SF1">
    <property type="entry name" value="PROTEIN HEAT INTOLERANT 4-RELATED"/>
    <property type="match status" value="1"/>
</dbReference>
<dbReference type="InterPro" id="IPR039313">
    <property type="entry name" value="HIT4"/>
</dbReference>
<organism evidence="1 2">
    <name type="scientific">Lactuca saligna</name>
    <name type="common">Willowleaf lettuce</name>
    <dbReference type="NCBI Taxonomy" id="75948"/>
    <lineage>
        <taxon>Eukaryota</taxon>
        <taxon>Viridiplantae</taxon>
        <taxon>Streptophyta</taxon>
        <taxon>Embryophyta</taxon>
        <taxon>Tracheophyta</taxon>
        <taxon>Spermatophyta</taxon>
        <taxon>Magnoliopsida</taxon>
        <taxon>eudicotyledons</taxon>
        <taxon>Gunneridae</taxon>
        <taxon>Pentapetalae</taxon>
        <taxon>asterids</taxon>
        <taxon>campanulids</taxon>
        <taxon>Asterales</taxon>
        <taxon>Asteraceae</taxon>
        <taxon>Cichorioideae</taxon>
        <taxon>Cichorieae</taxon>
        <taxon>Lactucinae</taxon>
        <taxon>Lactuca</taxon>
    </lineage>
</organism>
<gene>
    <name evidence="1" type="ORF">LSALG_LOCUS31582</name>
</gene>
<dbReference type="Proteomes" id="UP001177003">
    <property type="component" value="Chromosome 7"/>
</dbReference>
<dbReference type="GO" id="GO:1900034">
    <property type="term" value="P:regulation of cellular response to heat"/>
    <property type="evidence" value="ECO:0007669"/>
    <property type="project" value="InterPro"/>
</dbReference>
<name>A0AA35ZH53_LACSI</name>
<sequence>MAAMEAIHQQEELWKQVFLVWTTEGELELLSEYRWSFSNLDVHLKRVAYYMGRQSTSSLLQSVLVMGDGWKLTDIPASFAAQLLRFGDGWKLTDIPAVIAVVSPFPPSDKIGIALYTNGV</sequence>
<reference evidence="1" key="1">
    <citation type="submission" date="2023-04" db="EMBL/GenBank/DDBJ databases">
        <authorList>
            <person name="Vijverberg K."/>
            <person name="Xiong W."/>
            <person name="Schranz E."/>
        </authorList>
    </citation>
    <scope>NUCLEOTIDE SEQUENCE</scope>
</reference>
<dbReference type="EMBL" id="OX465083">
    <property type="protein sequence ID" value="CAI9292514.1"/>
    <property type="molecule type" value="Genomic_DNA"/>
</dbReference>
<dbReference type="AlphaFoldDB" id="A0AA35ZH53"/>